<keyword evidence="1" id="KW-0802">TPR repeat</keyword>
<dbReference type="Pfam" id="PF13432">
    <property type="entry name" value="TPR_16"/>
    <property type="match status" value="1"/>
</dbReference>
<dbReference type="RefSeq" id="WP_133473653.1">
    <property type="nucleotide sequence ID" value="NZ_SNWP01000010.1"/>
</dbReference>
<gene>
    <name evidence="2" type="ORF">BC659_1128</name>
</gene>
<dbReference type="InterPro" id="IPR011990">
    <property type="entry name" value="TPR-like_helical_dom_sf"/>
</dbReference>
<feature type="repeat" description="TPR" evidence="1">
    <location>
        <begin position="124"/>
        <end position="157"/>
    </location>
</feature>
<feature type="repeat" description="TPR" evidence="1">
    <location>
        <begin position="90"/>
        <end position="123"/>
    </location>
</feature>
<keyword evidence="3" id="KW-1185">Reference proteome</keyword>
<name>A0A4R6J432_9BACT</name>
<dbReference type="SMART" id="SM00028">
    <property type="entry name" value="TPR"/>
    <property type="match status" value="4"/>
</dbReference>
<dbReference type="PROSITE" id="PS50005">
    <property type="entry name" value="TPR"/>
    <property type="match status" value="2"/>
</dbReference>
<evidence type="ECO:0000313" key="2">
    <source>
        <dbReference type="EMBL" id="TDO29046.1"/>
    </source>
</evidence>
<dbReference type="EMBL" id="SNWP01000010">
    <property type="protein sequence ID" value="TDO29046.1"/>
    <property type="molecule type" value="Genomic_DNA"/>
</dbReference>
<comment type="caution">
    <text evidence="2">The sequence shown here is derived from an EMBL/GenBank/DDBJ whole genome shotgun (WGS) entry which is preliminary data.</text>
</comment>
<dbReference type="Pfam" id="PF14559">
    <property type="entry name" value="TPR_19"/>
    <property type="match status" value="1"/>
</dbReference>
<dbReference type="Gene3D" id="1.25.40.10">
    <property type="entry name" value="Tetratricopeptide repeat domain"/>
    <property type="match status" value="1"/>
</dbReference>
<proteinExistence type="predicted"/>
<sequence>MRIIISVIFLLISFTVIAQEPGKKLQETAKSMLMQGDFDNAVAILETAAKQAPADISIQKDLAYACYLKRDFGKAIQIGKILTERADADEQVFQILGLSYKATASYKEGIKLYKTALKKFPNSTIIYNELGELLAMDNAAGEAIEQWEKGIKADPNYSNNYYNACIYYSKTANWIRVALYGEIFVNLESFTERTTDVKKAVLNAWQKLFLPAIIPQQLKNNPSVFEKNALQILEKIVPTVTVGFQPETSTSIRSKWVLDWFKTNTEFPFTLFNQQQYFIREGLFEAYNQWLFVEPVNQDAFNVWKNTHPKEASAFESYQKTRLFKMPVGQYYFSK</sequence>
<dbReference type="InterPro" id="IPR019734">
    <property type="entry name" value="TPR_rpt"/>
</dbReference>
<accession>A0A4R6J432</accession>
<dbReference type="OrthoDB" id="793001at2"/>
<dbReference type="AlphaFoldDB" id="A0A4R6J432"/>
<reference evidence="2 3" key="1">
    <citation type="submission" date="2019-03" db="EMBL/GenBank/DDBJ databases">
        <title>Genomic Encyclopedia of Archaeal and Bacterial Type Strains, Phase II (KMG-II): from individual species to whole genera.</title>
        <authorList>
            <person name="Goeker M."/>
        </authorList>
    </citation>
    <scope>NUCLEOTIDE SEQUENCE [LARGE SCALE GENOMIC DNA]</scope>
    <source>
        <strain evidence="2 3">DSM 28323</strain>
    </source>
</reference>
<evidence type="ECO:0000256" key="1">
    <source>
        <dbReference type="PROSITE-ProRule" id="PRU00339"/>
    </source>
</evidence>
<dbReference type="SUPFAM" id="SSF48452">
    <property type="entry name" value="TPR-like"/>
    <property type="match status" value="1"/>
</dbReference>
<evidence type="ECO:0000313" key="3">
    <source>
        <dbReference type="Proteomes" id="UP000295741"/>
    </source>
</evidence>
<organism evidence="2 3">
    <name type="scientific">Sediminibacterium goheungense</name>
    <dbReference type="NCBI Taxonomy" id="1086393"/>
    <lineage>
        <taxon>Bacteria</taxon>
        <taxon>Pseudomonadati</taxon>
        <taxon>Bacteroidota</taxon>
        <taxon>Chitinophagia</taxon>
        <taxon>Chitinophagales</taxon>
        <taxon>Chitinophagaceae</taxon>
        <taxon>Sediminibacterium</taxon>
    </lineage>
</organism>
<protein>
    <submittedName>
        <fullName evidence="2">Tetratricopeptide repeat protein</fullName>
    </submittedName>
</protein>
<dbReference type="Proteomes" id="UP000295741">
    <property type="component" value="Unassembled WGS sequence"/>
</dbReference>